<dbReference type="Gene3D" id="3.40.50.720">
    <property type="entry name" value="NAD(P)-binding Rossmann-like Domain"/>
    <property type="match status" value="1"/>
</dbReference>
<dbReference type="PANTHER" id="PTHR43267:SF1">
    <property type="entry name" value="TRNA THREONYLCARBAMOYLADENOSINE DEHYDRATASE"/>
    <property type="match status" value="1"/>
</dbReference>
<dbReference type="OrthoDB" id="8773615at2"/>
<organism evidence="2 3">
    <name type="scientific">Nocardioides albidus</name>
    <dbReference type="NCBI Taxonomy" id="1517589"/>
    <lineage>
        <taxon>Bacteria</taxon>
        <taxon>Bacillati</taxon>
        <taxon>Actinomycetota</taxon>
        <taxon>Actinomycetes</taxon>
        <taxon>Propionibacteriales</taxon>
        <taxon>Nocardioidaceae</taxon>
        <taxon>Nocardioides</taxon>
    </lineage>
</organism>
<dbReference type="PANTHER" id="PTHR43267">
    <property type="entry name" value="TRNA THREONYLCARBAMOYLADENOSINE DEHYDRATASE"/>
    <property type="match status" value="1"/>
</dbReference>
<reference evidence="2 3" key="1">
    <citation type="journal article" date="2016" name="Int. J. Syst. Evol. Microbiol.">
        <title>Nocardioides albidus sp. nov., an actinobacterium isolated from garden soil.</title>
        <authorList>
            <person name="Singh H."/>
            <person name="Du J."/>
            <person name="Trinh H."/>
            <person name="Won K."/>
            <person name="Yang J.E."/>
            <person name="Yin C."/>
            <person name="Kook M."/>
            <person name="Yi T.H."/>
        </authorList>
    </citation>
    <scope>NUCLEOTIDE SEQUENCE [LARGE SCALE GENOMIC DNA]</scope>
    <source>
        <strain evidence="2 3">CCTCC AB 2015297</strain>
    </source>
</reference>
<dbReference type="Pfam" id="PF00899">
    <property type="entry name" value="ThiF"/>
    <property type="match status" value="1"/>
</dbReference>
<comment type="caution">
    <text evidence="2">The sequence shown here is derived from an EMBL/GenBank/DDBJ whole genome shotgun (WGS) entry which is preliminary data.</text>
</comment>
<name>A0A5C4VRG3_9ACTN</name>
<proteinExistence type="predicted"/>
<dbReference type="InterPro" id="IPR045886">
    <property type="entry name" value="ThiF/MoeB/HesA"/>
</dbReference>
<dbReference type="RefSeq" id="WP_139623559.1">
    <property type="nucleotide sequence ID" value="NZ_VDMP01000025.1"/>
</dbReference>
<dbReference type="Proteomes" id="UP000313231">
    <property type="component" value="Unassembled WGS sequence"/>
</dbReference>
<gene>
    <name evidence="2" type="ORF">FHP29_14445</name>
</gene>
<dbReference type="InterPro" id="IPR000594">
    <property type="entry name" value="ThiF_NAD_FAD-bd"/>
</dbReference>
<dbReference type="AlphaFoldDB" id="A0A5C4VRG3"/>
<dbReference type="GO" id="GO:0008641">
    <property type="term" value="F:ubiquitin-like modifier activating enzyme activity"/>
    <property type="evidence" value="ECO:0007669"/>
    <property type="project" value="InterPro"/>
</dbReference>
<keyword evidence="2" id="KW-0548">Nucleotidyltransferase</keyword>
<keyword evidence="2" id="KW-0808">Transferase</keyword>
<keyword evidence="3" id="KW-1185">Reference proteome</keyword>
<dbReference type="GO" id="GO:0016779">
    <property type="term" value="F:nucleotidyltransferase activity"/>
    <property type="evidence" value="ECO:0007669"/>
    <property type="project" value="UniProtKB-KW"/>
</dbReference>
<feature type="domain" description="THIF-type NAD/FAD binding fold" evidence="1">
    <location>
        <begin position="173"/>
        <end position="379"/>
    </location>
</feature>
<dbReference type="GO" id="GO:0061504">
    <property type="term" value="P:cyclic threonylcarbamoyladenosine biosynthetic process"/>
    <property type="evidence" value="ECO:0007669"/>
    <property type="project" value="TreeGrafter"/>
</dbReference>
<dbReference type="EMBL" id="VDMP01000025">
    <property type="protein sequence ID" value="TNM38447.1"/>
    <property type="molecule type" value="Genomic_DNA"/>
</dbReference>
<dbReference type="InterPro" id="IPR035985">
    <property type="entry name" value="Ubiquitin-activating_enz"/>
</dbReference>
<protein>
    <submittedName>
        <fullName evidence="2">ThiF family adenylyltransferase</fullName>
    </submittedName>
</protein>
<sequence>MSAGYPWVALPSEALEKIGSAERSNGQLLFHANEWNNMYVAQKVETSKDLWLPVTVPAEYAALRYQGGTVAGQWVRMPGSDINIQHRATIARGRGVGFGFDDFKKLVPEVRQPSGTNNGLLITHVADMPEDWIKAGATEFSAWLTTRDFVTPMPVAVEPETGLAQLDGHWPVDDMLNFKVAVVGVGSIGGVVADALARYGVGELHLIDPDRFLWHNMIRHVLGPESVGIMKVDAMKQRLNARWPDTDVHPYTYDVVNQAHLMRSLFSNVDLIVCAADGVAPRRVVSHVARRAGKPAILACVLDDGAVGEILRLQPAPRYGCLMCLRAHLAAAGGIDVEAAQELDYGTGSVHRAMTAVGPDLHFVGQLAAKAAISTLLETHLGDHTARLSGELATIGLRPTADLAAPFDLARTIDVAWHDIPRPRPTCPTCNPGT</sequence>
<evidence type="ECO:0000313" key="2">
    <source>
        <dbReference type="EMBL" id="TNM38447.1"/>
    </source>
</evidence>
<accession>A0A5C4VRG3</accession>
<dbReference type="CDD" id="cd01483">
    <property type="entry name" value="E1_enzyme_family"/>
    <property type="match status" value="1"/>
</dbReference>
<dbReference type="GO" id="GO:0061503">
    <property type="term" value="F:tRNA threonylcarbamoyladenosine dehydratase"/>
    <property type="evidence" value="ECO:0007669"/>
    <property type="project" value="TreeGrafter"/>
</dbReference>
<evidence type="ECO:0000313" key="3">
    <source>
        <dbReference type="Proteomes" id="UP000313231"/>
    </source>
</evidence>
<dbReference type="SUPFAM" id="SSF69572">
    <property type="entry name" value="Activating enzymes of the ubiquitin-like proteins"/>
    <property type="match status" value="1"/>
</dbReference>
<evidence type="ECO:0000259" key="1">
    <source>
        <dbReference type="Pfam" id="PF00899"/>
    </source>
</evidence>